<dbReference type="EMBL" id="CAJNOT010000060">
    <property type="protein sequence ID" value="CAF0811103.1"/>
    <property type="molecule type" value="Genomic_DNA"/>
</dbReference>
<protein>
    <recommendedName>
        <fullName evidence="1">DNA-PKcs N-terminal domain-containing protein</fullName>
    </recommendedName>
</protein>
<dbReference type="Pfam" id="PF20500">
    <property type="entry name" value="DNA-PKcs_N"/>
    <property type="match status" value="1"/>
</dbReference>
<evidence type="ECO:0000313" key="2">
    <source>
        <dbReference type="EMBL" id="CAF0811103.1"/>
    </source>
</evidence>
<organism evidence="2 3">
    <name type="scientific">Rotaria sordida</name>
    <dbReference type="NCBI Taxonomy" id="392033"/>
    <lineage>
        <taxon>Eukaryota</taxon>
        <taxon>Metazoa</taxon>
        <taxon>Spiralia</taxon>
        <taxon>Gnathifera</taxon>
        <taxon>Rotifera</taxon>
        <taxon>Eurotatoria</taxon>
        <taxon>Bdelloidea</taxon>
        <taxon>Philodinida</taxon>
        <taxon>Philodinidae</taxon>
        <taxon>Rotaria</taxon>
    </lineage>
</organism>
<dbReference type="InterPro" id="IPR046804">
    <property type="entry name" value="DNA-PKcs_N"/>
</dbReference>
<evidence type="ECO:0000313" key="3">
    <source>
        <dbReference type="Proteomes" id="UP000663864"/>
    </source>
</evidence>
<name>A0A813TE65_9BILA</name>
<evidence type="ECO:0000259" key="1">
    <source>
        <dbReference type="Pfam" id="PF20500"/>
    </source>
</evidence>
<reference evidence="2" key="1">
    <citation type="submission" date="2021-02" db="EMBL/GenBank/DDBJ databases">
        <authorList>
            <person name="Nowell W R."/>
        </authorList>
    </citation>
    <scope>NUCLEOTIDE SEQUENCE</scope>
</reference>
<feature type="domain" description="DNA-PKcs N-terminal" evidence="1">
    <location>
        <begin position="14"/>
        <end position="101"/>
    </location>
</feature>
<comment type="caution">
    <text evidence="2">The sequence shown here is derived from an EMBL/GenBank/DDBJ whole genome shotgun (WGS) entry which is preliminary data.</text>
</comment>
<dbReference type="AlphaFoldDB" id="A0A813TE65"/>
<proteinExistence type="predicted"/>
<sequence>MNHLSEENSKSVLSISKTIAYENYLPLWKTILNVTTLKEFYTNIYSIYDRQNMLVAFYDIIIDSILHIIDRLHSNIEKNKTKSNRSVSTTRSDIEMMETDINENEQAAAIYVLVR</sequence>
<dbReference type="Proteomes" id="UP000663864">
    <property type="component" value="Unassembled WGS sequence"/>
</dbReference>
<accession>A0A813TE65</accession>
<gene>
    <name evidence="2" type="ORF">ZHD862_LOCUS2912</name>
</gene>